<dbReference type="AlphaFoldDB" id="A0A562R310"/>
<feature type="transmembrane region" description="Helical" evidence="6">
    <location>
        <begin position="207"/>
        <end position="224"/>
    </location>
</feature>
<evidence type="ECO:0000313" key="7">
    <source>
        <dbReference type="EMBL" id="TWI63449.1"/>
    </source>
</evidence>
<feature type="transmembrane region" description="Helical" evidence="6">
    <location>
        <begin position="444"/>
        <end position="464"/>
    </location>
</feature>
<dbReference type="InterPro" id="IPR045225">
    <property type="entry name" value="Uracil/uridine/allantoin_perm"/>
</dbReference>
<proteinExistence type="inferred from homology"/>
<dbReference type="GO" id="GO:0005886">
    <property type="term" value="C:plasma membrane"/>
    <property type="evidence" value="ECO:0007669"/>
    <property type="project" value="TreeGrafter"/>
</dbReference>
<reference evidence="7 8" key="1">
    <citation type="journal article" date="2015" name="Stand. Genomic Sci.">
        <title>Genomic Encyclopedia of Bacterial and Archaeal Type Strains, Phase III: the genomes of soil and plant-associated and newly described type strains.</title>
        <authorList>
            <person name="Whitman W.B."/>
            <person name="Woyke T."/>
            <person name="Klenk H.P."/>
            <person name="Zhou Y."/>
            <person name="Lilburn T.G."/>
            <person name="Beck B.J."/>
            <person name="De Vos P."/>
            <person name="Vandamme P."/>
            <person name="Eisen J.A."/>
            <person name="Garrity G."/>
            <person name="Hugenholtz P."/>
            <person name="Kyrpides N.C."/>
        </authorList>
    </citation>
    <scope>NUCLEOTIDE SEQUENCE [LARGE SCALE GENOMIC DNA]</scope>
    <source>
        <strain evidence="7 8">CGMCC 1.10822</strain>
    </source>
</reference>
<feature type="transmembrane region" description="Helical" evidence="6">
    <location>
        <begin position="293"/>
        <end position="315"/>
    </location>
</feature>
<gene>
    <name evidence="7" type="ORF">IP91_03419</name>
</gene>
<feature type="transmembrane region" description="Helical" evidence="6">
    <location>
        <begin position="484"/>
        <end position="503"/>
    </location>
</feature>
<dbReference type="InterPro" id="IPR012681">
    <property type="entry name" value="NCS1"/>
</dbReference>
<organism evidence="7 8">
    <name type="scientific">Pseudoduganella lurida</name>
    <dbReference type="NCBI Taxonomy" id="1036180"/>
    <lineage>
        <taxon>Bacteria</taxon>
        <taxon>Pseudomonadati</taxon>
        <taxon>Pseudomonadota</taxon>
        <taxon>Betaproteobacteria</taxon>
        <taxon>Burkholderiales</taxon>
        <taxon>Oxalobacteraceae</taxon>
        <taxon>Telluria group</taxon>
        <taxon>Pseudoduganella</taxon>
    </lineage>
</organism>
<comment type="similarity">
    <text evidence="2">Belongs to the purine-cytosine permease (2.A.39) family.</text>
</comment>
<dbReference type="CDD" id="cd11485">
    <property type="entry name" value="SLC-NCS1sbd_YbbW-like"/>
    <property type="match status" value="1"/>
</dbReference>
<feature type="transmembrane region" description="Helical" evidence="6">
    <location>
        <begin position="397"/>
        <end position="423"/>
    </location>
</feature>
<dbReference type="NCBIfam" id="TIGR00800">
    <property type="entry name" value="ncs1"/>
    <property type="match status" value="1"/>
</dbReference>
<evidence type="ECO:0000256" key="6">
    <source>
        <dbReference type="SAM" id="Phobius"/>
    </source>
</evidence>
<evidence type="ECO:0000256" key="3">
    <source>
        <dbReference type="ARBA" id="ARBA00022692"/>
    </source>
</evidence>
<accession>A0A562R310</accession>
<dbReference type="PANTHER" id="PTHR30618">
    <property type="entry name" value="NCS1 FAMILY PURINE/PYRIMIDINE TRANSPORTER"/>
    <property type="match status" value="1"/>
</dbReference>
<keyword evidence="3 6" id="KW-0812">Transmembrane</keyword>
<evidence type="ECO:0000256" key="5">
    <source>
        <dbReference type="ARBA" id="ARBA00023136"/>
    </source>
</evidence>
<comment type="caution">
    <text evidence="7">The sequence shown here is derived from an EMBL/GenBank/DDBJ whole genome shotgun (WGS) entry which is preliminary data.</text>
</comment>
<evidence type="ECO:0000256" key="4">
    <source>
        <dbReference type="ARBA" id="ARBA00022989"/>
    </source>
</evidence>
<feature type="transmembrane region" description="Helical" evidence="6">
    <location>
        <begin position="253"/>
        <end position="272"/>
    </location>
</feature>
<feature type="transmembrane region" description="Helical" evidence="6">
    <location>
        <begin position="170"/>
        <end position="195"/>
    </location>
</feature>
<evidence type="ECO:0000256" key="2">
    <source>
        <dbReference type="ARBA" id="ARBA00008974"/>
    </source>
</evidence>
<dbReference type="Proteomes" id="UP000318431">
    <property type="component" value="Unassembled WGS sequence"/>
</dbReference>
<evidence type="ECO:0000256" key="1">
    <source>
        <dbReference type="ARBA" id="ARBA00004141"/>
    </source>
</evidence>
<dbReference type="Pfam" id="PF02133">
    <property type="entry name" value="Transp_cyt_pur"/>
    <property type="match status" value="1"/>
</dbReference>
<feature type="transmembrane region" description="Helical" evidence="6">
    <location>
        <begin position="131"/>
        <end position="150"/>
    </location>
</feature>
<dbReference type="FunFam" id="1.10.4160.10:FF:000001">
    <property type="entry name" value="Uracil permease, putative"/>
    <property type="match status" value="1"/>
</dbReference>
<sequence length="521" mass="55684">MSAKVIGSSPDPTNATVAIYPEPPVTHEPNANPNLWNADLAPTTAAQRTWRWYHFAALWVGMVMCIPAYTLSASLVEGGMSAWQAVGTVFLANAIVLVPMLAIGHAGTKYGIPYAVLARASFGTSGAKLPALMRAIVACGWYGIQTWFGGQMIYTLLGVLMGHEIGGDKIAGLGINGAQLACFLAFWAIQFWYIVHGMDSIRKLETYTAPLKIAICFVLLWWVNEKAGGFGPLLDQPSAFAPGGAKAGQFWTAFWPSLTAMVGFWATLALNIPDFTRFAHSQKDQIVGQSVGLPVPMGLLAALAVIVTSATVVLYGKAIWDPVDLAARMTGVAVLVALVVLLVDTVSVNLAANLVGPAYDFSALAPKTISYRTGGFITAGIALAMMPWKLLETTQGYIFTWLIGYSALLGPIAGVLIVDYYFVRKTELQVAELYRDNGIYSYRNGWNLAAIAAFAVGVAPNVPGFLNAAFPAAFPTVSDLFKTIYTYAWFVGIAISAIVYGALMRAPALDTATPVLNGETR</sequence>
<keyword evidence="5 6" id="KW-0472">Membrane</keyword>
<dbReference type="GO" id="GO:0015205">
    <property type="term" value="F:nucleobase transmembrane transporter activity"/>
    <property type="evidence" value="ECO:0007669"/>
    <property type="project" value="TreeGrafter"/>
</dbReference>
<keyword evidence="4 6" id="KW-1133">Transmembrane helix</keyword>
<dbReference type="EMBL" id="VLLB01000006">
    <property type="protein sequence ID" value="TWI63449.1"/>
    <property type="molecule type" value="Genomic_DNA"/>
</dbReference>
<feature type="transmembrane region" description="Helical" evidence="6">
    <location>
        <begin position="52"/>
        <end position="70"/>
    </location>
</feature>
<keyword evidence="8" id="KW-1185">Reference proteome</keyword>
<comment type="subcellular location">
    <subcellularLocation>
        <location evidence="1">Membrane</location>
        <topology evidence="1">Multi-pass membrane protein</topology>
    </subcellularLocation>
</comment>
<dbReference type="PANTHER" id="PTHR30618:SF0">
    <property type="entry name" value="PURINE-URACIL PERMEASE NCS1"/>
    <property type="match status" value="1"/>
</dbReference>
<evidence type="ECO:0000313" key="8">
    <source>
        <dbReference type="Proteomes" id="UP000318431"/>
    </source>
</evidence>
<feature type="transmembrane region" description="Helical" evidence="6">
    <location>
        <begin position="327"/>
        <end position="352"/>
    </location>
</feature>
<dbReference type="InterPro" id="IPR001248">
    <property type="entry name" value="Pur-cyt_permease"/>
</dbReference>
<feature type="transmembrane region" description="Helical" evidence="6">
    <location>
        <begin position="373"/>
        <end position="391"/>
    </location>
</feature>
<protein>
    <submittedName>
        <fullName evidence="7">NCS1 family nucleobase:cation symporter-1</fullName>
    </submittedName>
</protein>
<name>A0A562R310_9BURK</name>
<feature type="transmembrane region" description="Helical" evidence="6">
    <location>
        <begin position="82"/>
        <end position="103"/>
    </location>
</feature>
<dbReference type="Gene3D" id="1.10.4160.10">
    <property type="entry name" value="Hydantoin permease"/>
    <property type="match status" value="1"/>
</dbReference>